<dbReference type="InterPro" id="IPR025846">
    <property type="entry name" value="TBL_N"/>
</dbReference>
<dbReference type="Pfam" id="PF13839">
    <property type="entry name" value="PC-Esterase"/>
    <property type="match status" value="1"/>
</dbReference>
<keyword evidence="6" id="KW-0333">Golgi apparatus</keyword>
<accession>A0AAX6GNJ5</accession>
<proteinExistence type="inferred from homology"/>
<evidence type="ECO:0000256" key="4">
    <source>
        <dbReference type="ARBA" id="ARBA00022968"/>
    </source>
</evidence>
<comment type="caution">
    <text evidence="12">The sequence shown here is derived from an EMBL/GenBank/DDBJ whole genome shotgun (WGS) entry which is preliminary data.</text>
</comment>
<sequence length="354" mass="39838">MGCRFHRLFFAFLVAFSAVPPALCAVRTGGAGACDLYEGSWVYDEAYPLYNSTGCPFVRREFDCQNYGRPDRLYLSYRWQPKNCNLPRFDGKEVLSRWRGKKIMFVGDSLTLNQYESFLCMLHAAELGGARTNSTKTAVLTTVFFEDYDLTVMYYLSHYLVDIVKEEKGRVLKLDSMQGDHSWLGAHVLIFNTYHWWSTRGASQEWDYVQDGKVIVKDMDRTLAFSSALATWARWIDTNVDPATTKVFFQGPSPSHYHGNEWGESAGKSCSGQTQPVSGSEYPGGPLPEQAIVKRALSGMSTPVSLLDVTLLSQLRKDAHPSKYNGIGFANDCSHWCIAGLPDTWNQLLYASLL</sequence>
<dbReference type="PANTHER" id="PTHR32285">
    <property type="entry name" value="PROTEIN TRICHOME BIREFRINGENCE-LIKE 9-RELATED"/>
    <property type="match status" value="1"/>
</dbReference>
<reference evidence="12" key="2">
    <citation type="submission" date="2023-04" db="EMBL/GenBank/DDBJ databases">
        <authorList>
            <person name="Bruccoleri R.E."/>
            <person name="Oakeley E.J."/>
            <person name="Faust A.-M."/>
            <person name="Dessus-Babus S."/>
            <person name="Altorfer M."/>
            <person name="Burckhardt D."/>
            <person name="Oertli M."/>
            <person name="Naumann U."/>
            <person name="Petersen F."/>
            <person name="Wong J."/>
        </authorList>
    </citation>
    <scope>NUCLEOTIDE SEQUENCE</scope>
    <source>
        <strain evidence="12">GSM-AAB239-AS_SAM_17_03QT</strain>
        <tissue evidence="12">Leaf</tissue>
    </source>
</reference>
<name>A0AAX6GNJ5_IRIPA</name>
<feature type="domain" description="Trichome birefringence-like C-terminal" evidence="10">
    <location>
        <begin position="86"/>
        <end position="351"/>
    </location>
</feature>
<comment type="similarity">
    <text evidence="2">Belongs to the PC-esterase family. TBL subfamily.</text>
</comment>
<dbReference type="GO" id="GO:0000139">
    <property type="term" value="C:Golgi membrane"/>
    <property type="evidence" value="ECO:0007669"/>
    <property type="project" value="UniProtKB-SubCell"/>
</dbReference>
<evidence type="ECO:0000256" key="6">
    <source>
        <dbReference type="ARBA" id="ARBA00023034"/>
    </source>
</evidence>
<dbReference type="InterPro" id="IPR026057">
    <property type="entry name" value="TBL_C"/>
</dbReference>
<dbReference type="AlphaFoldDB" id="A0AAX6GNJ5"/>
<organism evidence="12 13">
    <name type="scientific">Iris pallida</name>
    <name type="common">Sweet iris</name>
    <dbReference type="NCBI Taxonomy" id="29817"/>
    <lineage>
        <taxon>Eukaryota</taxon>
        <taxon>Viridiplantae</taxon>
        <taxon>Streptophyta</taxon>
        <taxon>Embryophyta</taxon>
        <taxon>Tracheophyta</taxon>
        <taxon>Spermatophyta</taxon>
        <taxon>Magnoliopsida</taxon>
        <taxon>Liliopsida</taxon>
        <taxon>Asparagales</taxon>
        <taxon>Iridaceae</taxon>
        <taxon>Iridoideae</taxon>
        <taxon>Irideae</taxon>
        <taxon>Iris</taxon>
    </lineage>
</organism>
<keyword evidence="9" id="KW-0732">Signal</keyword>
<feature type="chain" id="PRO_5043870183" evidence="9">
    <location>
        <begin position="25"/>
        <end position="354"/>
    </location>
</feature>
<keyword evidence="13" id="KW-1185">Reference proteome</keyword>
<keyword evidence="3" id="KW-0812">Transmembrane</keyword>
<feature type="compositionally biased region" description="Polar residues" evidence="8">
    <location>
        <begin position="268"/>
        <end position="278"/>
    </location>
</feature>
<dbReference type="GO" id="GO:1990538">
    <property type="term" value="F:xylan O-acetyltransferase activity"/>
    <property type="evidence" value="ECO:0007669"/>
    <property type="project" value="UniProtKB-ARBA"/>
</dbReference>
<evidence type="ECO:0000256" key="7">
    <source>
        <dbReference type="ARBA" id="ARBA00023136"/>
    </source>
</evidence>
<dbReference type="InterPro" id="IPR029962">
    <property type="entry name" value="TBL"/>
</dbReference>
<feature type="domain" description="Trichome birefringence-like N-terminal" evidence="11">
    <location>
        <begin position="33"/>
        <end position="85"/>
    </location>
</feature>
<evidence type="ECO:0000256" key="1">
    <source>
        <dbReference type="ARBA" id="ARBA00004323"/>
    </source>
</evidence>
<keyword evidence="4" id="KW-0735">Signal-anchor</keyword>
<evidence type="ECO:0000313" key="12">
    <source>
        <dbReference type="EMBL" id="KAJ6830082.1"/>
    </source>
</evidence>
<evidence type="ECO:0000256" key="9">
    <source>
        <dbReference type="SAM" id="SignalP"/>
    </source>
</evidence>
<evidence type="ECO:0000313" key="13">
    <source>
        <dbReference type="Proteomes" id="UP001140949"/>
    </source>
</evidence>
<evidence type="ECO:0000256" key="2">
    <source>
        <dbReference type="ARBA" id="ARBA00007727"/>
    </source>
</evidence>
<protein>
    <submittedName>
        <fullName evidence="12">Protein trichome birefringence-like 38</fullName>
    </submittedName>
</protein>
<evidence type="ECO:0000256" key="5">
    <source>
        <dbReference type="ARBA" id="ARBA00022989"/>
    </source>
</evidence>
<keyword evidence="5" id="KW-1133">Transmembrane helix</keyword>
<dbReference type="Pfam" id="PF14416">
    <property type="entry name" value="PMR5N"/>
    <property type="match status" value="1"/>
</dbReference>
<feature type="signal peptide" evidence="9">
    <location>
        <begin position="1"/>
        <end position="24"/>
    </location>
</feature>
<evidence type="ECO:0000256" key="3">
    <source>
        <dbReference type="ARBA" id="ARBA00022692"/>
    </source>
</evidence>
<gene>
    <name evidence="12" type="ORF">M6B38_126035</name>
</gene>
<feature type="region of interest" description="Disordered" evidence="8">
    <location>
        <begin position="263"/>
        <end position="284"/>
    </location>
</feature>
<reference evidence="12" key="1">
    <citation type="journal article" date="2023" name="GigaByte">
        <title>Genome assembly of the bearded iris, Iris pallida Lam.</title>
        <authorList>
            <person name="Bruccoleri R.E."/>
            <person name="Oakeley E.J."/>
            <person name="Faust A.M.E."/>
            <person name="Altorfer M."/>
            <person name="Dessus-Babus S."/>
            <person name="Burckhardt D."/>
            <person name="Oertli M."/>
            <person name="Naumann U."/>
            <person name="Petersen F."/>
            <person name="Wong J."/>
        </authorList>
    </citation>
    <scope>NUCLEOTIDE SEQUENCE</scope>
    <source>
        <strain evidence="12">GSM-AAB239-AS_SAM_17_03QT</strain>
    </source>
</reference>
<dbReference type="EMBL" id="JANAVB010017998">
    <property type="protein sequence ID" value="KAJ6830082.1"/>
    <property type="molecule type" value="Genomic_DNA"/>
</dbReference>
<evidence type="ECO:0000259" key="10">
    <source>
        <dbReference type="Pfam" id="PF13839"/>
    </source>
</evidence>
<evidence type="ECO:0000256" key="8">
    <source>
        <dbReference type="SAM" id="MobiDB-lite"/>
    </source>
</evidence>
<dbReference type="PANTHER" id="PTHR32285:SF177">
    <property type="entry name" value="OS01G0217000 PROTEIN"/>
    <property type="match status" value="1"/>
</dbReference>
<keyword evidence="7" id="KW-0472">Membrane</keyword>
<evidence type="ECO:0000259" key="11">
    <source>
        <dbReference type="Pfam" id="PF14416"/>
    </source>
</evidence>
<dbReference type="Proteomes" id="UP001140949">
    <property type="component" value="Unassembled WGS sequence"/>
</dbReference>
<comment type="subcellular location">
    <subcellularLocation>
        <location evidence="1">Golgi apparatus membrane</location>
        <topology evidence="1">Single-pass type II membrane protein</topology>
    </subcellularLocation>
</comment>